<organism evidence="1 2">
    <name type="scientific">Pseudomethylobacillus aquaticus</name>
    <dbReference type="NCBI Taxonomy" id="2676064"/>
    <lineage>
        <taxon>Bacteria</taxon>
        <taxon>Pseudomonadati</taxon>
        <taxon>Pseudomonadota</taxon>
        <taxon>Betaproteobacteria</taxon>
        <taxon>Nitrosomonadales</taxon>
        <taxon>Methylophilaceae</taxon>
        <taxon>Pseudomethylobacillus</taxon>
    </lineage>
</organism>
<protein>
    <recommendedName>
        <fullName evidence="3">Big-1 domain-containing protein</fullName>
    </recommendedName>
</protein>
<sequence>MALECLAGPFTITNRLAEAPVGRTIAGAPIWVDGRGLLLPISSEGVYLVQMDGAAYPVATESNDYGLALIGSGSTPSTRSRRYGLSDSLGTYGEWDIDVVTLFKTDRVGDSYVTLGRNYARLHDRYVYPLAGRMYTRPLDLSASGVIEATVDNLAHGVSLSWAAGNEIVVGSSDGLVARYDWIKKSFVGELRTIGMTCLGLWWSEKHGIYLSLHNTGTTLALRVWAATVQPAVVGTPTSDETLTAGHRTRIRARIRGAHADPCAGEVVAWSLTGPGRLAPLASRTDNEGVAETWYDAPLNSGGEDIQIGAEVAV</sequence>
<dbReference type="SUPFAM" id="SSF101898">
    <property type="entry name" value="NHL repeat"/>
    <property type="match status" value="1"/>
</dbReference>
<evidence type="ECO:0000313" key="2">
    <source>
        <dbReference type="Proteomes" id="UP000275137"/>
    </source>
</evidence>
<dbReference type="AlphaFoldDB" id="A0A3N0UZR9"/>
<reference evidence="1 2" key="1">
    <citation type="submission" date="2018-10" db="EMBL/GenBank/DDBJ databases">
        <authorList>
            <person name="Chen W.-M."/>
        </authorList>
    </citation>
    <scope>NUCLEOTIDE SEQUENCE [LARGE SCALE GENOMIC DNA]</scope>
    <source>
        <strain evidence="1 2">H-5</strain>
    </source>
</reference>
<dbReference type="RefSeq" id="WP_123237512.1">
    <property type="nucleotide sequence ID" value="NZ_RJVP01000004.1"/>
</dbReference>
<dbReference type="Proteomes" id="UP000275137">
    <property type="component" value="Unassembled WGS sequence"/>
</dbReference>
<proteinExistence type="predicted"/>
<accession>A0A3N0UZR9</accession>
<comment type="caution">
    <text evidence="1">The sequence shown here is derived from an EMBL/GenBank/DDBJ whole genome shotgun (WGS) entry which is preliminary data.</text>
</comment>
<gene>
    <name evidence="1" type="ORF">ED236_08310</name>
</gene>
<evidence type="ECO:0008006" key="3">
    <source>
        <dbReference type="Google" id="ProtNLM"/>
    </source>
</evidence>
<keyword evidence="2" id="KW-1185">Reference proteome</keyword>
<evidence type="ECO:0000313" key="1">
    <source>
        <dbReference type="EMBL" id="ROH85738.1"/>
    </source>
</evidence>
<dbReference type="EMBL" id="RJVP01000004">
    <property type="protein sequence ID" value="ROH85738.1"/>
    <property type="molecule type" value="Genomic_DNA"/>
</dbReference>
<name>A0A3N0UZR9_9PROT</name>